<dbReference type="EMBL" id="OX596111">
    <property type="protein sequence ID" value="CAN0375329.1"/>
    <property type="molecule type" value="Genomic_DNA"/>
</dbReference>
<organism evidence="1 2">
    <name type="scientific">Rangifer tarandus platyrhynchus</name>
    <name type="common">Svalbard reindeer</name>
    <dbReference type="NCBI Taxonomy" id="3082113"/>
    <lineage>
        <taxon>Eukaryota</taxon>
        <taxon>Metazoa</taxon>
        <taxon>Chordata</taxon>
        <taxon>Craniata</taxon>
        <taxon>Vertebrata</taxon>
        <taxon>Euteleostomi</taxon>
        <taxon>Mammalia</taxon>
        <taxon>Eutheria</taxon>
        <taxon>Laurasiatheria</taxon>
        <taxon>Artiodactyla</taxon>
        <taxon>Ruminantia</taxon>
        <taxon>Pecora</taxon>
        <taxon>Cervidae</taxon>
        <taxon>Odocoileinae</taxon>
        <taxon>Rangifer</taxon>
    </lineage>
</organism>
<gene>
    <name evidence="1" type="ORF">MRATA1EN22A_LOCUS16910</name>
</gene>
<dbReference type="Proteomes" id="UP001162501">
    <property type="component" value="Chromosome 27"/>
</dbReference>
<name>A0AC59ZCQ9_RANTA</name>
<feature type="non-terminal residue" evidence="1">
    <location>
        <position position="246"/>
    </location>
</feature>
<protein>
    <submittedName>
        <fullName evidence="1">Uncharacterized protein</fullName>
    </submittedName>
</protein>
<reference evidence="1" key="1">
    <citation type="submission" date="2023-05" db="EMBL/GenBank/DDBJ databases">
        <authorList>
            <consortium name="ELIXIR-Norway"/>
        </authorList>
    </citation>
    <scope>NUCLEOTIDE SEQUENCE</scope>
</reference>
<proteinExistence type="predicted"/>
<evidence type="ECO:0000313" key="2">
    <source>
        <dbReference type="Proteomes" id="UP001162501"/>
    </source>
</evidence>
<evidence type="ECO:0000313" key="1">
    <source>
        <dbReference type="EMBL" id="CAN0375329.1"/>
    </source>
</evidence>
<reference evidence="1" key="2">
    <citation type="submission" date="2025-03" db="EMBL/GenBank/DDBJ databases">
        <authorList>
            <consortium name="ELIXIR-Norway"/>
            <consortium name="Elixir Norway"/>
        </authorList>
    </citation>
    <scope>NUCLEOTIDE SEQUENCE</scope>
</reference>
<accession>A0AC59ZCQ9</accession>
<sequence length="246" mass="26389">DPLPRSSEEARSSPNAGQVPGKVEAAEACPRGHRPDHHRVPARGPRPCRPVTHGGPQCAGRPPPGGPRRRQTTTPHPPETGRALPHHLVHPYGRPPHAPGTPFSPLNHRGPLPAPASQAPFSLHHQGQRRWEAWRQAGRDTTEVRGRENQARQPREAWGAGVGSKPRGSEGVGRRLATSSGRPTTGRGRPVQGQRREATGRQAAPRREAATRHAAQPARRDRRIRAVRSAARGKAVVAGATGEGAC</sequence>
<feature type="non-terminal residue" evidence="1">
    <location>
        <position position="1"/>
    </location>
</feature>